<dbReference type="RefSeq" id="WP_119763628.1">
    <property type="nucleotide sequence ID" value="NZ_QYUM01000003.1"/>
</dbReference>
<name>A0A418WN81_9SPHN</name>
<organism evidence="1 2">
    <name type="scientific">Sphingomonas cavernae</name>
    <dbReference type="NCBI Taxonomy" id="2320861"/>
    <lineage>
        <taxon>Bacteria</taxon>
        <taxon>Pseudomonadati</taxon>
        <taxon>Pseudomonadota</taxon>
        <taxon>Alphaproteobacteria</taxon>
        <taxon>Sphingomonadales</taxon>
        <taxon>Sphingomonadaceae</taxon>
        <taxon>Sphingomonas</taxon>
    </lineage>
</organism>
<dbReference type="Proteomes" id="UP000286100">
    <property type="component" value="Unassembled WGS sequence"/>
</dbReference>
<protein>
    <submittedName>
        <fullName evidence="1">DUF2274 domain-containing protein</fullName>
    </submittedName>
</protein>
<reference evidence="1 2" key="1">
    <citation type="submission" date="2018-09" db="EMBL/GenBank/DDBJ databases">
        <authorList>
            <person name="Zhu H."/>
        </authorList>
    </citation>
    <scope>NUCLEOTIDE SEQUENCE [LARGE SCALE GENOMIC DNA]</scope>
    <source>
        <strain evidence="1 2">K2R01-6</strain>
    </source>
</reference>
<dbReference type="InterPro" id="IPR018733">
    <property type="entry name" value="DUF2274"/>
</dbReference>
<sequence length="74" mass="8226">MAELKLAKLPDRTPVKLTISVSPDLHRALNQYAALYSEIYGQEEPIAELIPAMLGSFLESDRAFARARQKPQVG</sequence>
<keyword evidence="2" id="KW-1185">Reference proteome</keyword>
<dbReference type="EMBL" id="QYUM01000003">
    <property type="protein sequence ID" value="RJF91468.1"/>
    <property type="molecule type" value="Genomic_DNA"/>
</dbReference>
<gene>
    <name evidence="1" type="ORF">D3876_08680</name>
</gene>
<dbReference type="OrthoDB" id="9803810at2"/>
<comment type="caution">
    <text evidence="1">The sequence shown here is derived from an EMBL/GenBank/DDBJ whole genome shotgun (WGS) entry which is preliminary data.</text>
</comment>
<accession>A0A418WN81</accession>
<proteinExistence type="predicted"/>
<dbReference type="Pfam" id="PF10038">
    <property type="entry name" value="DUF2274"/>
    <property type="match status" value="1"/>
</dbReference>
<evidence type="ECO:0000313" key="2">
    <source>
        <dbReference type="Proteomes" id="UP000286100"/>
    </source>
</evidence>
<dbReference type="AlphaFoldDB" id="A0A418WN81"/>
<evidence type="ECO:0000313" key="1">
    <source>
        <dbReference type="EMBL" id="RJF91468.1"/>
    </source>
</evidence>